<evidence type="ECO:0000313" key="3">
    <source>
        <dbReference type="Proteomes" id="UP000195652"/>
    </source>
</evidence>
<dbReference type="RefSeq" id="WP_087453311.1">
    <property type="nucleotide sequence ID" value="NZ_CP021417.2"/>
</dbReference>
<accession>A0A7Y4P9U6</accession>
<dbReference type="OrthoDB" id="4427346at2"/>
<reference evidence="2 3" key="2">
    <citation type="journal article" date="2020" name="Antonie Van Leeuwenhoek">
        <title>Phylogenomic characterisation of a novel corynebacterial species pathogenic to animals.</title>
        <authorList>
            <person name="Moller J."/>
            <person name="Musella L."/>
            <person name="Melnikov V."/>
            <person name="Geissdorfer W."/>
            <person name="Burkovski A."/>
            <person name="Sangal V."/>
        </authorList>
    </citation>
    <scope>NUCLEOTIDE SEQUENCE [LARGE SCALE GENOMIC DNA]</scope>
    <source>
        <strain evidence="2 3">PO100/5</strain>
    </source>
</reference>
<keyword evidence="1" id="KW-0472">Membrane</keyword>
<keyword evidence="1" id="KW-0812">Transmembrane</keyword>
<reference evidence="2 3" key="1">
    <citation type="journal article" date="2014" name="BMC Vet. Res.">
        <title>First report of Corynebacterium pseudotuberculosis from caseous lymphadenitis lesions in Black Alentejano pig (Sus scrofa domesticus).</title>
        <authorList>
            <person name="Oliveira M."/>
            <person name="Barroco C."/>
            <person name="Mottola C."/>
            <person name="Santos R."/>
            <person name="Lemsaddek A."/>
            <person name="Tavares L."/>
            <person name="Semedo-Lemsaddek T."/>
        </authorList>
    </citation>
    <scope>NUCLEOTIDE SEQUENCE [LARGE SCALE GENOMIC DNA]</scope>
    <source>
        <strain evidence="2 3">PO100/5</strain>
    </source>
</reference>
<proteinExistence type="predicted"/>
<reference evidence="2 3" key="4">
    <citation type="journal article" date="2020" name="PLoS ONE">
        <title>Taxonomic classification of strain PO100/5 shows a broader geographic distribution and genetic markers of the recently described Corynebacterium silvaticum.</title>
        <authorList>
            <person name="Viana M.V.C."/>
            <person name="Profeta R."/>
            <person name="da Silva A.L."/>
            <person name="Hurtado R."/>
            <person name="Cerqueira J.C."/>
            <person name="Ribeiro B.F.S."/>
            <person name="Almeida M.O."/>
            <person name="Morais-Rodrigues F."/>
            <person name="Soares S.C."/>
            <person name="Oliveira M."/>
            <person name="Tavares L."/>
            <person name="Figueiredo H."/>
            <person name="Wattam A.R."/>
            <person name="Barh D."/>
            <person name="Ghosh P."/>
            <person name="Silva A."/>
            <person name="Azevedo V."/>
        </authorList>
    </citation>
    <scope>NUCLEOTIDE SEQUENCE [LARGE SCALE GENOMIC DNA]</scope>
    <source>
        <strain evidence="2 3">PO100/5</strain>
    </source>
</reference>
<dbReference type="KEGG" id="csil:CBE74_01690"/>
<evidence type="ECO:0000256" key="1">
    <source>
        <dbReference type="SAM" id="Phobius"/>
    </source>
</evidence>
<keyword evidence="3" id="KW-1185">Reference proteome</keyword>
<sequence length="96" mass="10627">MTFVFLIFGYIVVAAVYLAVAAALVGAGLAATTRADAFEAGDRQNKWIWVGLLVLAALMVYLKVQFLSWVGLVIIGLYWFDVRPQIKNILNGNYGW</sequence>
<organism evidence="2 3">
    <name type="scientific">Corynebacterium silvaticum</name>
    <dbReference type="NCBI Taxonomy" id="2320431"/>
    <lineage>
        <taxon>Bacteria</taxon>
        <taxon>Bacillati</taxon>
        <taxon>Actinomycetota</taxon>
        <taxon>Actinomycetes</taxon>
        <taxon>Mycobacteriales</taxon>
        <taxon>Corynebacteriaceae</taxon>
        <taxon>Corynebacterium</taxon>
    </lineage>
</organism>
<evidence type="ECO:0000313" key="2">
    <source>
        <dbReference type="EMBL" id="ARU45425.1"/>
    </source>
</evidence>
<dbReference type="Pfam" id="PF10724">
    <property type="entry name" value="DUF2516"/>
    <property type="match status" value="1"/>
</dbReference>
<keyword evidence="1" id="KW-1133">Transmembrane helix</keyword>
<dbReference type="GeneID" id="75006996"/>
<protein>
    <submittedName>
        <fullName evidence="2">DUF2516 family protein</fullName>
    </submittedName>
</protein>
<gene>
    <name evidence="2" type="ORF">CBE74_01690</name>
</gene>
<reference evidence="2 3" key="3">
    <citation type="journal article" date="2020" name="Int. J. Syst. Evol. Microbiol.">
        <title>Corynebacterium silvaticum sp. nov., a unique group of NTTB corynebacteria in wild boar and roe deer.</title>
        <authorList>
            <person name="Dangel A."/>
            <person name="Berger A."/>
            <person name="Rau J."/>
            <person name="Eisenberg T."/>
            <person name="Kampfer P."/>
            <person name="Margos G."/>
            <person name="Contzen M."/>
            <person name="Busse H.J."/>
            <person name="Konrad R."/>
            <person name="Peters M."/>
            <person name="Sting R."/>
            <person name="Sing A."/>
        </authorList>
    </citation>
    <scope>NUCLEOTIDE SEQUENCE [LARGE SCALE GENOMIC DNA]</scope>
    <source>
        <strain evidence="2 3">PO100/5</strain>
    </source>
</reference>
<feature type="transmembrane region" description="Helical" evidence="1">
    <location>
        <begin position="47"/>
        <end position="80"/>
    </location>
</feature>
<dbReference type="EMBL" id="CP021417">
    <property type="protein sequence ID" value="ARU45425.1"/>
    <property type="molecule type" value="Genomic_DNA"/>
</dbReference>
<feature type="transmembrane region" description="Helical" evidence="1">
    <location>
        <begin position="7"/>
        <end position="27"/>
    </location>
</feature>
<name>A0A7Y4P9U6_9CORY</name>
<dbReference type="Proteomes" id="UP000195652">
    <property type="component" value="Chromosome"/>
</dbReference>
<dbReference type="AlphaFoldDB" id="A0A7Y4P9U6"/>
<dbReference type="InterPro" id="IPR019662">
    <property type="entry name" value="DUF2516"/>
</dbReference>